<keyword evidence="2" id="KW-1185">Reference proteome</keyword>
<gene>
    <name evidence="1" type="ORF">OTU49_001008</name>
</gene>
<dbReference type="EMBL" id="JARKIK010000023">
    <property type="protein sequence ID" value="KAK8744120.1"/>
    <property type="molecule type" value="Genomic_DNA"/>
</dbReference>
<evidence type="ECO:0000313" key="1">
    <source>
        <dbReference type="EMBL" id="KAK8744120.1"/>
    </source>
</evidence>
<protein>
    <submittedName>
        <fullName evidence="1">Uncharacterized protein</fullName>
    </submittedName>
</protein>
<reference evidence="1 2" key="1">
    <citation type="journal article" date="2024" name="BMC Genomics">
        <title>Genome assembly of redclaw crayfish (Cherax quadricarinatus) provides insights into its immune adaptation and hypoxia tolerance.</title>
        <authorList>
            <person name="Liu Z."/>
            <person name="Zheng J."/>
            <person name="Li H."/>
            <person name="Fang K."/>
            <person name="Wang S."/>
            <person name="He J."/>
            <person name="Zhou D."/>
            <person name="Weng S."/>
            <person name="Chi M."/>
            <person name="Gu Z."/>
            <person name="He J."/>
            <person name="Li F."/>
            <person name="Wang M."/>
        </authorList>
    </citation>
    <scope>NUCLEOTIDE SEQUENCE [LARGE SCALE GENOMIC DNA]</scope>
    <source>
        <strain evidence="1">ZL_2023a</strain>
    </source>
</reference>
<dbReference type="Proteomes" id="UP001445076">
    <property type="component" value="Unassembled WGS sequence"/>
</dbReference>
<name>A0AAW0XHW9_CHEQU</name>
<evidence type="ECO:0000313" key="2">
    <source>
        <dbReference type="Proteomes" id="UP001445076"/>
    </source>
</evidence>
<dbReference type="AlphaFoldDB" id="A0AAW0XHW9"/>
<sequence length="192" mass="22258">MLCVYTTQYPSTFSQLFMGDFRRRAAVLGLASSPVVWWGGKKVTGVSGLVLKQVWWRPHSLEVEPGLAVHPARYTYQVPDAYLHSPKNHHHLQRPKVTLPWRLHTRYSHYHYTPQHYHLLLLLQNFLNSNTSFQHQNCIYSTNISNNPFYTANQRPSPHGTIAYEITPEQGDNTAKYNHFSTACNVTNTSWY</sequence>
<comment type="caution">
    <text evidence="1">The sequence shown here is derived from an EMBL/GenBank/DDBJ whole genome shotgun (WGS) entry which is preliminary data.</text>
</comment>
<proteinExistence type="predicted"/>
<accession>A0AAW0XHW9</accession>
<organism evidence="1 2">
    <name type="scientific">Cherax quadricarinatus</name>
    <name type="common">Australian red claw crayfish</name>
    <dbReference type="NCBI Taxonomy" id="27406"/>
    <lineage>
        <taxon>Eukaryota</taxon>
        <taxon>Metazoa</taxon>
        <taxon>Ecdysozoa</taxon>
        <taxon>Arthropoda</taxon>
        <taxon>Crustacea</taxon>
        <taxon>Multicrustacea</taxon>
        <taxon>Malacostraca</taxon>
        <taxon>Eumalacostraca</taxon>
        <taxon>Eucarida</taxon>
        <taxon>Decapoda</taxon>
        <taxon>Pleocyemata</taxon>
        <taxon>Astacidea</taxon>
        <taxon>Parastacoidea</taxon>
        <taxon>Parastacidae</taxon>
        <taxon>Cherax</taxon>
    </lineage>
</organism>